<keyword evidence="1" id="KW-0812">Transmembrane</keyword>
<accession>C7Q4A2</accession>
<keyword evidence="1" id="KW-0472">Membrane</keyword>
<sequence>MLSATWRQAFNSLPKLSSLASYACGAELFPRGLLICHDLPVPSNMRFKLKLSPRGWVSWAFFAASPVIIPGLVSLTKPRPVHYSGLGYGLFAVAVGLIVLHRVRAATELEADGVRLHRMFWVRYLSWSEITGIEIRKAGKARLVQVRTSSGRAVRLPAPIAGGSYDGTLFDAQLAEITAAWKASRGETHEPGASSARSGSHRF</sequence>
<dbReference type="Pfam" id="PF10756">
    <property type="entry name" value="bPH_6"/>
    <property type="match status" value="1"/>
</dbReference>
<feature type="transmembrane region" description="Helical" evidence="1">
    <location>
        <begin position="56"/>
        <end position="75"/>
    </location>
</feature>
<feature type="transmembrane region" description="Helical" evidence="1">
    <location>
        <begin position="81"/>
        <end position="100"/>
    </location>
</feature>
<protein>
    <recommendedName>
        <fullName evidence="2">Low molecular weight protein antigen 6 PH domain-containing protein</fullName>
    </recommendedName>
</protein>
<dbReference type="HOGENOM" id="CLU_1346875_0_0_11"/>
<evidence type="ECO:0000313" key="3">
    <source>
        <dbReference type="EMBL" id="ACU69962.1"/>
    </source>
</evidence>
<dbReference type="OrthoDB" id="5190396at2"/>
<dbReference type="EMBL" id="CP001700">
    <property type="protein sequence ID" value="ACU69962.1"/>
    <property type="molecule type" value="Genomic_DNA"/>
</dbReference>
<evidence type="ECO:0000259" key="2">
    <source>
        <dbReference type="Pfam" id="PF10756"/>
    </source>
</evidence>
<dbReference type="Proteomes" id="UP000000851">
    <property type="component" value="Chromosome"/>
</dbReference>
<dbReference type="KEGG" id="cai:Caci_1036"/>
<name>C7Q4A2_CATAD</name>
<reference evidence="3 4" key="1">
    <citation type="journal article" date="2009" name="Stand. Genomic Sci.">
        <title>Complete genome sequence of Catenulispora acidiphila type strain (ID 139908).</title>
        <authorList>
            <person name="Copeland A."/>
            <person name="Lapidus A."/>
            <person name="Glavina Del Rio T."/>
            <person name="Nolan M."/>
            <person name="Lucas S."/>
            <person name="Chen F."/>
            <person name="Tice H."/>
            <person name="Cheng J.F."/>
            <person name="Bruce D."/>
            <person name="Goodwin L."/>
            <person name="Pitluck S."/>
            <person name="Mikhailova N."/>
            <person name="Pati A."/>
            <person name="Ivanova N."/>
            <person name="Mavromatis K."/>
            <person name="Chen A."/>
            <person name="Palaniappan K."/>
            <person name="Chain P."/>
            <person name="Land M."/>
            <person name="Hauser L."/>
            <person name="Chang Y.J."/>
            <person name="Jeffries C.D."/>
            <person name="Chertkov O."/>
            <person name="Brettin T."/>
            <person name="Detter J.C."/>
            <person name="Han C."/>
            <person name="Ali Z."/>
            <person name="Tindall B.J."/>
            <person name="Goker M."/>
            <person name="Bristow J."/>
            <person name="Eisen J.A."/>
            <person name="Markowitz V."/>
            <person name="Hugenholtz P."/>
            <person name="Kyrpides N.C."/>
            <person name="Klenk H.P."/>
        </authorList>
    </citation>
    <scope>NUCLEOTIDE SEQUENCE [LARGE SCALE GENOMIC DNA]</scope>
    <source>
        <strain evidence="4">DSM 44928 / JCM 14897 / NBRC 102108 / NRRL B-24433 / ID139908</strain>
    </source>
</reference>
<keyword evidence="4" id="KW-1185">Reference proteome</keyword>
<dbReference type="AlphaFoldDB" id="C7Q4A2"/>
<organism evidence="3 4">
    <name type="scientific">Catenulispora acidiphila (strain DSM 44928 / JCM 14897 / NBRC 102108 / NRRL B-24433 / ID139908)</name>
    <dbReference type="NCBI Taxonomy" id="479433"/>
    <lineage>
        <taxon>Bacteria</taxon>
        <taxon>Bacillati</taxon>
        <taxon>Actinomycetota</taxon>
        <taxon>Actinomycetes</taxon>
        <taxon>Catenulisporales</taxon>
        <taxon>Catenulisporaceae</taxon>
        <taxon>Catenulispora</taxon>
    </lineage>
</organism>
<evidence type="ECO:0000256" key="1">
    <source>
        <dbReference type="SAM" id="Phobius"/>
    </source>
</evidence>
<gene>
    <name evidence="3" type="ordered locus">Caci_1036</name>
</gene>
<evidence type="ECO:0000313" key="4">
    <source>
        <dbReference type="Proteomes" id="UP000000851"/>
    </source>
</evidence>
<keyword evidence="1" id="KW-1133">Transmembrane helix</keyword>
<dbReference type="STRING" id="479433.Caci_1036"/>
<feature type="domain" description="Low molecular weight protein antigen 6 PH" evidence="2">
    <location>
        <begin position="104"/>
        <end position="158"/>
    </location>
</feature>
<dbReference type="InterPro" id="IPR019692">
    <property type="entry name" value="CFP-6_PH"/>
</dbReference>
<dbReference type="RefSeq" id="WP_012785256.1">
    <property type="nucleotide sequence ID" value="NC_013131.1"/>
</dbReference>
<proteinExistence type="predicted"/>
<dbReference type="InParanoid" id="C7Q4A2"/>